<protein>
    <recommendedName>
        <fullName evidence="3">Nuclear fusion protein KAR5</fullName>
    </recommendedName>
    <alternativeName>
        <fullName evidence="12">Karyogamy protein 5</fullName>
    </alternativeName>
</protein>
<evidence type="ECO:0000256" key="11">
    <source>
        <dbReference type="ARBA" id="ARBA00023242"/>
    </source>
</evidence>
<dbReference type="EMBL" id="QLNQ01000028">
    <property type="protein sequence ID" value="RCK58102.1"/>
    <property type="molecule type" value="Genomic_DNA"/>
</dbReference>
<evidence type="ECO:0000256" key="8">
    <source>
        <dbReference type="ARBA" id="ARBA00022989"/>
    </source>
</evidence>
<keyword evidence="17" id="KW-1185">Reference proteome</keyword>
<evidence type="ECO:0000256" key="9">
    <source>
        <dbReference type="ARBA" id="ARBA00023136"/>
    </source>
</evidence>
<evidence type="ECO:0000256" key="15">
    <source>
        <dbReference type="SAM" id="SignalP"/>
    </source>
</evidence>
<keyword evidence="14" id="KW-0175">Coiled coil</keyword>
<keyword evidence="8 13" id="KW-1133">Transmembrane helix</keyword>
<evidence type="ECO:0000256" key="10">
    <source>
        <dbReference type="ARBA" id="ARBA00023180"/>
    </source>
</evidence>
<evidence type="ECO:0000256" key="6">
    <source>
        <dbReference type="ARBA" id="ARBA00022729"/>
    </source>
</evidence>
<feature type="transmembrane region" description="Helical" evidence="13">
    <location>
        <begin position="456"/>
        <end position="478"/>
    </location>
</feature>
<keyword evidence="5 13" id="KW-0812">Transmembrane</keyword>
<evidence type="ECO:0000256" key="12">
    <source>
        <dbReference type="ARBA" id="ARBA00031468"/>
    </source>
</evidence>
<evidence type="ECO:0000256" key="2">
    <source>
        <dbReference type="ARBA" id="ARBA00010473"/>
    </source>
</evidence>
<dbReference type="InterPro" id="IPR007292">
    <property type="entry name" value="Nuclear_fusion_Kar5"/>
</dbReference>
<dbReference type="Pfam" id="PF04163">
    <property type="entry name" value="Tht1"/>
    <property type="match status" value="1"/>
</dbReference>
<keyword evidence="9 13" id="KW-0472">Membrane</keyword>
<dbReference type="GO" id="GO:0005789">
    <property type="term" value="C:endoplasmic reticulum membrane"/>
    <property type="evidence" value="ECO:0007669"/>
    <property type="project" value="UniProtKB-SubCell"/>
</dbReference>
<evidence type="ECO:0000256" key="14">
    <source>
        <dbReference type="SAM" id="Coils"/>
    </source>
</evidence>
<reference evidence="16 17" key="1">
    <citation type="submission" date="2018-06" db="EMBL/GenBank/DDBJ databases">
        <title>Whole genome sequencing of Candida tropicalis (genome annotated by CSBL at Korea University).</title>
        <authorList>
            <person name="Ahn J."/>
        </authorList>
    </citation>
    <scope>NUCLEOTIDE SEQUENCE [LARGE SCALE GENOMIC DNA]</scope>
    <source>
        <strain evidence="16 17">ATCC 20962</strain>
    </source>
</reference>
<dbReference type="PANTHER" id="PTHR28012:SF1">
    <property type="entry name" value="NUCLEAR FUSION PROTEIN KAR5"/>
    <property type="match status" value="1"/>
</dbReference>
<keyword evidence="7 13" id="KW-0256">Endoplasmic reticulum</keyword>
<feature type="signal peptide" evidence="15">
    <location>
        <begin position="1"/>
        <end position="15"/>
    </location>
</feature>
<proteinExistence type="inferred from homology"/>
<keyword evidence="10" id="KW-0325">Glycoprotein</keyword>
<keyword evidence="11 13" id="KW-0539">Nucleus</keyword>
<dbReference type="AlphaFoldDB" id="A0A367XZ64"/>
<comment type="caution">
    <text evidence="16">The sequence shown here is derived from an EMBL/GenBank/DDBJ whole genome shotgun (WGS) entry which is preliminary data.</text>
</comment>
<comment type="similarity">
    <text evidence="2 13">Belongs to the KAR5 family.</text>
</comment>
<evidence type="ECO:0000256" key="1">
    <source>
        <dbReference type="ARBA" id="ARBA00003389"/>
    </source>
</evidence>
<gene>
    <name evidence="16" type="primary">KAR5</name>
    <name evidence="16" type="ORF">Cantr_06956</name>
</gene>
<feature type="chain" id="PRO_5016735983" description="Nuclear fusion protein KAR5" evidence="15">
    <location>
        <begin position="16"/>
        <end position="495"/>
    </location>
</feature>
<evidence type="ECO:0000256" key="3">
    <source>
        <dbReference type="ARBA" id="ARBA00021601"/>
    </source>
</evidence>
<evidence type="ECO:0000313" key="16">
    <source>
        <dbReference type="EMBL" id="RCK58102.1"/>
    </source>
</evidence>
<comment type="subcellular location">
    <subcellularLocation>
        <location evidence="13">Endoplasmic reticulum membrane</location>
    </subcellularLocation>
    <subcellularLocation>
        <location evidence="13">Nucleus membrane</location>
    </subcellularLocation>
</comment>
<dbReference type="OrthoDB" id="5311848at2759"/>
<organism evidence="16 17">
    <name type="scientific">Candida viswanathii</name>
    <dbReference type="NCBI Taxonomy" id="5486"/>
    <lineage>
        <taxon>Eukaryota</taxon>
        <taxon>Fungi</taxon>
        <taxon>Dikarya</taxon>
        <taxon>Ascomycota</taxon>
        <taxon>Saccharomycotina</taxon>
        <taxon>Pichiomycetes</taxon>
        <taxon>Debaryomycetaceae</taxon>
        <taxon>Candida/Lodderomyces clade</taxon>
        <taxon>Candida</taxon>
    </lineage>
</organism>
<evidence type="ECO:0000256" key="13">
    <source>
        <dbReference type="RuleBase" id="RU368082"/>
    </source>
</evidence>
<keyword evidence="6 13" id="KW-0732">Signal</keyword>
<dbReference type="GO" id="GO:0048288">
    <property type="term" value="P:nuclear membrane fusion involved in karyogamy"/>
    <property type="evidence" value="ECO:0007669"/>
    <property type="project" value="UniProtKB-UniRule"/>
</dbReference>
<dbReference type="GO" id="GO:0031965">
    <property type="term" value="C:nuclear membrane"/>
    <property type="evidence" value="ECO:0007669"/>
    <property type="project" value="UniProtKB-SubCell"/>
</dbReference>
<dbReference type="PANTHER" id="PTHR28012">
    <property type="entry name" value="NUCLEAR FUSION PROTEIN KAR5"/>
    <property type="match status" value="1"/>
</dbReference>
<evidence type="ECO:0000256" key="4">
    <source>
        <dbReference type="ARBA" id="ARBA00022459"/>
    </source>
</evidence>
<evidence type="ECO:0000313" key="17">
    <source>
        <dbReference type="Proteomes" id="UP000253472"/>
    </source>
</evidence>
<comment type="function">
    <text evidence="1 13">Required for nuclear membrane fusion during karyogamy.</text>
</comment>
<feature type="coiled-coil region" evidence="14">
    <location>
        <begin position="243"/>
        <end position="281"/>
    </location>
</feature>
<keyword evidence="4 13" id="KW-0415">Karyogamy</keyword>
<feature type="transmembrane region" description="Helical" evidence="13">
    <location>
        <begin position="424"/>
        <end position="444"/>
    </location>
</feature>
<name>A0A367XZ64_9ASCO</name>
<dbReference type="GO" id="GO:0000742">
    <property type="term" value="P:karyogamy involved in conjugation with cellular fusion"/>
    <property type="evidence" value="ECO:0007669"/>
    <property type="project" value="UniProtKB-UniRule"/>
</dbReference>
<accession>A0A367XZ64</accession>
<evidence type="ECO:0000256" key="7">
    <source>
        <dbReference type="ARBA" id="ARBA00022824"/>
    </source>
</evidence>
<evidence type="ECO:0000256" key="5">
    <source>
        <dbReference type="ARBA" id="ARBA00022692"/>
    </source>
</evidence>
<sequence>MRSTYLIFCLVLVFGQDVDLLSNIDFGAMESWRNDCSKKAIQEIIPQCTEGIETLTPIQQKKIAVELSICAFENVKIQYPGECKLGDIDECIQLLEKSSQLWTTFIGYYREVKNLCHQISLPFEKDQILSVYENITDLYKQLIDDLNESNEQSARTQDVLKAKFDKLINIVDEIIADREKDKTDMNESFSMFQGNFERSLSNAVVILQNSYDGANTNIREMESHLNYFAQQLSLVHLLMRDRMRELELQQNEIHQNNAEIIQQTENTLNKLELINESINEIDESNRHLAKGVKNQLEFSEFSISLLNSHIQRSIDDIALQRQYIGVQGPMILEQIAAAFVGQLNHSAKDIVGSLANEVNSTLTTLKVKMKETENSLEEINFKALRFVNMIESMSGYVSRLVRIPSSVKSAASRVLQRANSFSQLITLVLVSAVIIMALPFLSLLKKLPVGLCFQLISEFGVFIGPISFGILCSAAMFLTLRSSTDGGLTEVLGSS</sequence>
<dbReference type="Proteomes" id="UP000253472">
    <property type="component" value="Unassembled WGS sequence"/>
</dbReference>